<keyword evidence="7" id="KW-0418">Kinase</keyword>
<evidence type="ECO:0000256" key="6">
    <source>
        <dbReference type="ARBA" id="ARBA00022741"/>
    </source>
</evidence>
<evidence type="ECO:0000256" key="11">
    <source>
        <dbReference type="ARBA" id="ARBA00023180"/>
    </source>
</evidence>
<keyword evidence="4 14" id="KW-0812">Transmembrane</keyword>
<dbReference type="Proteomes" id="UP000595140">
    <property type="component" value="Unassembled WGS sequence"/>
</dbReference>
<dbReference type="Gene3D" id="2.60.120.430">
    <property type="entry name" value="Galactose-binding lectin"/>
    <property type="match status" value="2"/>
</dbReference>
<dbReference type="PROSITE" id="PS00108">
    <property type="entry name" value="PROTEIN_KINASE_ST"/>
    <property type="match status" value="1"/>
</dbReference>
<dbReference type="Pfam" id="PF07714">
    <property type="entry name" value="PK_Tyr_Ser-Thr"/>
    <property type="match status" value="1"/>
</dbReference>
<feature type="signal peptide" evidence="15">
    <location>
        <begin position="1"/>
        <end position="19"/>
    </location>
</feature>
<evidence type="ECO:0000256" key="9">
    <source>
        <dbReference type="ARBA" id="ARBA00022989"/>
    </source>
</evidence>
<evidence type="ECO:0000256" key="13">
    <source>
        <dbReference type="SAM" id="MobiDB-lite"/>
    </source>
</evidence>
<dbReference type="FunFam" id="2.60.120.430:FF:000003">
    <property type="entry name" value="FERONIA receptor-like kinase"/>
    <property type="match status" value="1"/>
</dbReference>
<dbReference type="PROSITE" id="PS00107">
    <property type="entry name" value="PROTEIN_KINASE_ATP"/>
    <property type="match status" value="1"/>
</dbReference>
<reference evidence="17 18" key="1">
    <citation type="submission" date="2018-04" db="EMBL/GenBank/DDBJ databases">
        <authorList>
            <person name="Vogel A."/>
        </authorList>
    </citation>
    <scope>NUCLEOTIDE SEQUENCE [LARGE SCALE GENOMIC DNA]</scope>
</reference>
<dbReference type="GO" id="GO:0004674">
    <property type="term" value="F:protein serine/threonine kinase activity"/>
    <property type="evidence" value="ECO:0007669"/>
    <property type="project" value="UniProtKB-KW"/>
</dbReference>
<dbReference type="Gene3D" id="3.30.200.20">
    <property type="entry name" value="Phosphorylase Kinase, domain 1"/>
    <property type="match status" value="1"/>
</dbReference>
<dbReference type="PROSITE" id="PS50011">
    <property type="entry name" value="PROTEIN_KINASE_DOM"/>
    <property type="match status" value="1"/>
</dbReference>
<dbReference type="GO" id="GO:0010038">
    <property type="term" value="P:response to metal ion"/>
    <property type="evidence" value="ECO:0007669"/>
    <property type="project" value="UniProtKB-ARBA"/>
</dbReference>
<name>A0A484LKI0_9ASTE</name>
<dbReference type="GO" id="GO:0005524">
    <property type="term" value="F:ATP binding"/>
    <property type="evidence" value="ECO:0007669"/>
    <property type="project" value="UniProtKB-UniRule"/>
</dbReference>
<feature type="region of interest" description="Disordered" evidence="13">
    <location>
        <begin position="478"/>
        <end position="519"/>
    </location>
</feature>
<evidence type="ECO:0000256" key="1">
    <source>
        <dbReference type="ARBA" id="ARBA00004479"/>
    </source>
</evidence>
<keyword evidence="10 14" id="KW-0472">Membrane</keyword>
<feature type="compositionally biased region" description="Gly residues" evidence="13">
    <location>
        <begin position="478"/>
        <end position="492"/>
    </location>
</feature>
<dbReference type="InterPro" id="IPR000719">
    <property type="entry name" value="Prot_kinase_dom"/>
</dbReference>
<dbReference type="Gene3D" id="1.10.510.10">
    <property type="entry name" value="Transferase(Phosphotransferase) domain 1"/>
    <property type="match status" value="1"/>
</dbReference>
<dbReference type="InterPro" id="IPR011009">
    <property type="entry name" value="Kinase-like_dom_sf"/>
</dbReference>
<evidence type="ECO:0000256" key="14">
    <source>
        <dbReference type="SAM" id="Phobius"/>
    </source>
</evidence>
<dbReference type="InterPro" id="IPR045272">
    <property type="entry name" value="ANXUR1/2-like"/>
</dbReference>
<evidence type="ECO:0000256" key="2">
    <source>
        <dbReference type="ARBA" id="ARBA00022527"/>
    </source>
</evidence>
<sequence length="871" mass="95195">MNIVITHIFFLGIVSPCIATSINAISRNKRGGDLNGFVLACGTKSNASDPDGTYWIPDEKFLRSSSSPNDTMSATAEYQDPSLSSTVPYMTARILMTESTYSFPVSPGSRHWIRLHFYPSFYSNNFNCSNSFFSVKIGGFTLLSNFSASITAQALSQAYIIREFTFPPPGFPLLNLTFTPSKEYNGSFAFINGIEVIPMPEIFQSATPVGLAQDSIDTTSYYMQSMYRLNVGGQFISASNDSGLTRTWYDDSPYLFGAASGVTSRANKSVTIQYSPNSPDYIAPLDVYESSRTMGPSANVNIHYNLTWVFRIDANFSYLVRMHFCEYQLSKVNQRVFYVYINNQTAIAEADVIGWGGGRGIRIHKDFVIYAKDKEGGGDDDDELWVALHPNGDSKPQFYDAILNGLEIFKLNDSRETLAGPNPIPPPPVPDPNSPGPGSFAHSDASRRGIIVGSVLGVATGFGVVICLVALQRREVSGGGGGGDGDGGGNSSGRGWLPMYGSSRSSGGTTTLSGKSSASSRISNLGGGMCRHFTLAEIKLATGDFSESLVIGIGGFGKVYQGEIDGGSTKVAIKRSNRSSQQGAHEFQTEIELLSKLRHRHLVSLIGACEEGDEMILVYDYMANGTLREHLYKHNNPPLSWKQRLEICIGAARGLHYLHTGARQTIIHRDVKTTNILLDDQWVAKVSDFGLSKTGPALNQTHVSTMVKGSFGYLDPEYFRRQQLTDKSDVYSFGVVLFEVISGRPALDASEHVTLVDWAFQCHAKGMVETLVDPYIRGDITPECLKNFVEIALSCVSEQGIHRPSMGSVLWNLELSLHMQIDPDSPKVVAEQKVNNAHATHVGLVSIEEESDVEDESQDAIFSQIVNPQGR</sequence>
<feature type="binding site" evidence="12">
    <location>
        <position position="574"/>
    </location>
    <ligand>
        <name>ATP</name>
        <dbReference type="ChEBI" id="CHEBI:30616"/>
    </ligand>
</feature>
<dbReference type="OrthoDB" id="1903759at2759"/>
<evidence type="ECO:0000256" key="8">
    <source>
        <dbReference type="ARBA" id="ARBA00022840"/>
    </source>
</evidence>
<evidence type="ECO:0000259" key="16">
    <source>
        <dbReference type="PROSITE" id="PS50011"/>
    </source>
</evidence>
<keyword evidence="11" id="KW-0325">Glycoprotein</keyword>
<dbReference type="InterPro" id="IPR008271">
    <property type="entry name" value="Ser/Thr_kinase_AS"/>
</dbReference>
<dbReference type="FunFam" id="1.10.510.10:FF:000252">
    <property type="entry name" value="Receptor-like protein kinase FERONIA"/>
    <property type="match status" value="1"/>
</dbReference>
<keyword evidence="18" id="KW-1185">Reference proteome</keyword>
<feature type="compositionally biased region" description="Polar residues" evidence="13">
    <location>
        <begin position="860"/>
        <end position="871"/>
    </location>
</feature>
<dbReference type="GO" id="GO:0016020">
    <property type="term" value="C:membrane"/>
    <property type="evidence" value="ECO:0007669"/>
    <property type="project" value="UniProtKB-SubCell"/>
</dbReference>
<comment type="subcellular location">
    <subcellularLocation>
        <location evidence="1">Membrane</location>
        <topology evidence="1">Single-pass type I membrane protein</topology>
    </subcellularLocation>
</comment>
<feature type="chain" id="PRO_5019863192" description="Protein kinase domain-containing protein" evidence="15">
    <location>
        <begin position="20"/>
        <end position="871"/>
    </location>
</feature>
<dbReference type="AlphaFoldDB" id="A0A484LKI0"/>
<dbReference type="GO" id="GO:0004714">
    <property type="term" value="F:transmembrane receptor protein tyrosine kinase activity"/>
    <property type="evidence" value="ECO:0007669"/>
    <property type="project" value="InterPro"/>
</dbReference>
<evidence type="ECO:0000256" key="3">
    <source>
        <dbReference type="ARBA" id="ARBA00022679"/>
    </source>
</evidence>
<proteinExistence type="predicted"/>
<feature type="region of interest" description="Disordered" evidence="13">
    <location>
        <begin position="417"/>
        <end position="442"/>
    </location>
</feature>
<evidence type="ECO:0000313" key="18">
    <source>
        <dbReference type="Proteomes" id="UP000595140"/>
    </source>
</evidence>
<feature type="transmembrane region" description="Helical" evidence="14">
    <location>
        <begin position="450"/>
        <end position="471"/>
    </location>
</feature>
<keyword evidence="3" id="KW-0808">Transferase</keyword>
<dbReference type="FunFam" id="3.30.200.20:FF:000039">
    <property type="entry name" value="receptor-like protein kinase FERONIA"/>
    <property type="match status" value="1"/>
</dbReference>
<organism evidence="17 18">
    <name type="scientific">Cuscuta campestris</name>
    <dbReference type="NCBI Taxonomy" id="132261"/>
    <lineage>
        <taxon>Eukaryota</taxon>
        <taxon>Viridiplantae</taxon>
        <taxon>Streptophyta</taxon>
        <taxon>Embryophyta</taxon>
        <taxon>Tracheophyta</taxon>
        <taxon>Spermatophyta</taxon>
        <taxon>Magnoliopsida</taxon>
        <taxon>eudicotyledons</taxon>
        <taxon>Gunneridae</taxon>
        <taxon>Pentapetalae</taxon>
        <taxon>asterids</taxon>
        <taxon>lamiids</taxon>
        <taxon>Solanales</taxon>
        <taxon>Convolvulaceae</taxon>
        <taxon>Cuscuteae</taxon>
        <taxon>Cuscuta</taxon>
        <taxon>Cuscuta subgen. Grammica</taxon>
        <taxon>Cuscuta sect. Cleistogrammica</taxon>
    </lineage>
</organism>
<keyword evidence="9 14" id="KW-1133">Transmembrane helix</keyword>
<feature type="domain" description="Protein kinase" evidence="16">
    <location>
        <begin position="545"/>
        <end position="821"/>
    </location>
</feature>
<keyword evidence="2" id="KW-0723">Serine/threonine-protein kinase</keyword>
<dbReference type="InterPro" id="IPR001245">
    <property type="entry name" value="Ser-Thr/Tyr_kinase_cat_dom"/>
</dbReference>
<dbReference type="Pfam" id="PF12819">
    <property type="entry name" value="Malectin_like"/>
    <property type="match status" value="1"/>
</dbReference>
<dbReference type="InterPro" id="IPR017441">
    <property type="entry name" value="Protein_kinase_ATP_BS"/>
</dbReference>
<dbReference type="PANTHER" id="PTHR34590:SF5">
    <property type="entry name" value="OS04G0586500 PROTEIN"/>
    <property type="match status" value="1"/>
</dbReference>
<dbReference type="FunFam" id="2.60.120.430:FF:000007">
    <property type="entry name" value="FERONIA receptor-like kinase"/>
    <property type="match status" value="1"/>
</dbReference>
<feature type="region of interest" description="Disordered" evidence="13">
    <location>
        <begin position="850"/>
        <end position="871"/>
    </location>
</feature>
<evidence type="ECO:0000256" key="7">
    <source>
        <dbReference type="ARBA" id="ARBA00022777"/>
    </source>
</evidence>
<evidence type="ECO:0000256" key="10">
    <source>
        <dbReference type="ARBA" id="ARBA00023136"/>
    </source>
</evidence>
<keyword evidence="6 12" id="KW-0547">Nucleotide-binding</keyword>
<keyword evidence="8 12" id="KW-0067">ATP-binding</keyword>
<protein>
    <recommendedName>
        <fullName evidence="16">Protein kinase domain-containing protein</fullName>
    </recommendedName>
</protein>
<keyword evidence="5 15" id="KW-0732">Signal</keyword>
<dbReference type="SUPFAM" id="SSF56112">
    <property type="entry name" value="Protein kinase-like (PK-like)"/>
    <property type="match status" value="1"/>
</dbReference>
<evidence type="ECO:0000313" key="17">
    <source>
        <dbReference type="EMBL" id="VFQ76935.1"/>
    </source>
</evidence>
<evidence type="ECO:0000256" key="12">
    <source>
        <dbReference type="PROSITE-ProRule" id="PRU10141"/>
    </source>
</evidence>
<feature type="compositionally biased region" description="Low complexity" evidence="13">
    <location>
        <begin position="501"/>
        <end position="519"/>
    </location>
</feature>
<dbReference type="InterPro" id="IPR024788">
    <property type="entry name" value="Malectin-like_Carb-bd_dom"/>
</dbReference>
<gene>
    <name evidence="17" type="ORF">CCAM_LOCUS18711</name>
</gene>
<dbReference type="EMBL" id="OOIL02001580">
    <property type="protein sequence ID" value="VFQ76935.1"/>
    <property type="molecule type" value="Genomic_DNA"/>
</dbReference>
<evidence type="ECO:0000256" key="15">
    <source>
        <dbReference type="SAM" id="SignalP"/>
    </source>
</evidence>
<evidence type="ECO:0000256" key="5">
    <source>
        <dbReference type="ARBA" id="ARBA00022729"/>
    </source>
</evidence>
<dbReference type="SMART" id="SM00220">
    <property type="entry name" value="S_TKc"/>
    <property type="match status" value="1"/>
</dbReference>
<accession>A0A484LKI0</accession>
<feature type="compositionally biased region" description="Pro residues" evidence="13">
    <location>
        <begin position="422"/>
        <end position="435"/>
    </location>
</feature>
<evidence type="ECO:0000256" key="4">
    <source>
        <dbReference type="ARBA" id="ARBA00022692"/>
    </source>
</evidence>
<dbReference type="CDD" id="cd14066">
    <property type="entry name" value="STKc_IRAK"/>
    <property type="match status" value="1"/>
</dbReference>
<dbReference type="PANTHER" id="PTHR34590">
    <property type="entry name" value="OS03G0124300 PROTEIN-RELATED"/>
    <property type="match status" value="1"/>
</dbReference>